<sequence>MFIVSSLFVFYLVILCIPSTTSASSPLKNLNNDFQQNTNSIKRPLKILVHSPSISWSHAQYLGRIADTLVEAGHEVHFLKFIMDPTLNFKNETTRVKHIHVIQANPDSVEILDIKNNKLVTEAFHSDRPLINYFNHPMTHFGPMMATACKGKHSYFCLFCVLFIYLSYFVLFPKTIQQHKLLQQLTNEKFDVGISEMYEYCAAALFHKLGVKTRLAAFAVPLLQMIGRKFDIPSFASFVPNTFASHLGLQSSFYYRFFNFYNEFYDWIWMDDYILREEEQIIRQEFGSDFPDLKYLTKKVSLVFFNSNPFFEMPRPTSNKVVYIGGLVDNLATEANKKLEPKIKKILDEAVEGAVLFSFGSIADTTKLNLKIIEGIVKAFRQFPNIQFIWKLDSETIKNMSELINTASNIHTFEWLRQPAILVHPNLKAFITHCGQNSLTESVYAGVPIIGIPLFGDQFYNADVAVTHGIGLQIDVNELNGPNAENILFEAIERILKVPSFRQNAQILSRKLKLTPFKPKERLVKWVEFAAEFDDLSELDMPGDRELNWFIYYSLDVITFSIVYLGVILVVFWKFTEWILTKFWQILWLRNIRNITRKEEKKKKA</sequence>
<evidence type="ECO:0000313" key="1">
    <source>
        <dbReference type="EMBL" id="CAK5088833.1"/>
    </source>
</evidence>
<gene>
    <name evidence="1" type="ORF">MENTE1834_LOCUS36519</name>
</gene>
<dbReference type="Proteomes" id="UP001497535">
    <property type="component" value="Unassembled WGS sequence"/>
</dbReference>
<organism evidence="1 2">
    <name type="scientific">Meloidogyne enterolobii</name>
    <name type="common">Root-knot nematode worm</name>
    <name type="synonym">Meloidogyne mayaguensis</name>
    <dbReference type="NCBI Taxonomy" id="390850"/>
    <lineage>
        <taxon>Eukaryota</taxon>
        <taxon>Metazoa</taxon>
        <taxon>Ecdysozoa</taxon>
        <taxon>Nematoda</taxon>
        <taxon>Chromadorea</taxon>
        <taxon>Rhabditida</taxon>
        <taxon>Tylenchina</taxon>
        <taxon>Tylenchomorpha</taxon>
        <taxon>Tylenchoidea</taxon>
        <taxon>Meloidogynidae</taxon>
        <taxon>Meloidogyninae</taxon>
        <taxon>Meloidogyne</taxon>
    </lineage>
</organism>
<accession>A0ACB1AC72</accession>
<protein>
    <submittedName>
        <fullName evidence="1">Uncharacterized protein</fullName>
    </submittedName>
</protein>
<name>A0ACB1AC72_MELEN</name>
<reference evidence="1" key="1">
    <citation type="submission" date="2023-11" db="EMBL/GenBank/DDBJ databases">
        <authorList>
            <person name="Poullet M."/>
        </authorList>
    </citation>
    <scope>NUCLEOTIDE SEQUENCE</scope>
    <source>
        <strain evidence="1">E1834</strain>
    </source>
</reference>
<comment type="caution">
    <text evidence="1">The sequence shown here is derived from an EMBL/GenBank/DDBJ whole genome shotgun (WGS) entry which is preliminary data.</text>
</comment>
<keyword evidence="2" id="KW-1185">Reference proteome</keyword>
<evidence type="ECO:0000313" key="2">
    <source>
        <dbReference type="Proteomes" id="UP001497535"/>
    </source>
</evidence>
<proteinExistence type="predicted"/>
<dbReference type="EMBL" id="CAVMJV010000074">
    <property type="protein sequence ID" value="CAK5088833.1"/>
    <property type="molecule type" value="Genomic_DNA"/>
</dbReference>